<dbReference type="GO" id="GO:0004519">
    <property type="term" value="F:endonuclease activity"/>
    <property type="evidence" value="ECO:0007669"/>
    <property type="project" value="UniProtKB-KW"/>
</dbReference>
<keyword evidence="3" id="KW-0540">Nuclease</keyword>
<protein>
    <recommendedName>
        <fullName evidence="1">RNA-directed DNA polymerase</fullName>
        <ecNumber evidence="1">2.7.7.49</ecNumber>
    </recommendedName>
</protein>
<dbReference type="PANTHER" id="PTHR37984">
    <property type="entry name" value="PROTEIN CBG26694"/>
    <property type="match status" value="1"/>
</dbReference>
<feature type="domain" description="Reverse transcriptase" evidence="7">
    <location>
        <begin position="59"/>
        <end position="257"/>
    </location>
</feature>
<keyword evidence="2" id="KW-0548">Nucleotidyltransferase</keyword>
<keyword evidence="9" id="KW-1185">Reference proteome</keyword>
<dbReference type="EC" id="2.7.7.49" evidence="1"/>
<dbReference type="InterPro" id="IPR050951">
    <property type="entry name" value="Retrovirus_Pol_polyprotein"/>
</dbReference>
<comment type="caution">
    <text evidence="8">The sequence shown here is derived from an EMBL/GenBank/DDBJ whole genome shotgun (WGS) entry which is preliminary data.</text>
</comment>
<dbReference type="Gene3D" id="3.30.70.270">
    <property type="match status" value="2"/>
</dbReference>
<evidence type="ECO:0000256" key="6">
    <source>
        <dbReference type="ARBA" id="ARBA00023268"/>
    </source>
</evidence>
<name>A0AAV7XHM4_9NEOP</name>
<accession>A0AAV7XHM4</accession>
<reference evidence="8" key="1">
    <citation type="submission" date="2022-12" db="EMBL/GenBank/DDBJ databases">
        <title>Chromosome-level genome assembly of the bean flower thrips Megalurothrips usitatus.</title>
        <authorList>
            <person name="Ma L."/>
            <person name="Liu Q."/>
            <person name="Li H."/>
            <person name="Cai W."/>
        </authorList>
    </citation>
    <scope>NUCLEOTIDE SEQUENCE</scope>
    <source>
        <strain evidence="8">Cailab_2022a</strain>
    </source>
</reference>
<gene>
    <name evidence="8" type="ORF">ONE63_010770</name>
</gene>
<dbReference type="Proteomes" id="UP001075354">
    <property type="component" value="Chromosome 9"/>
</dbReference>
<keyword evidence="2" id="KW-0808">Transferase</keyword>
<keyword evidence="6" id="KW-0511">Multifunctional enzyme</keyword>
<dbReference type="Gene3D" id="3.10.10.10">
    <property type="entry name" value="HIV Type 1 Reverse Transcriptase, subunit A, domain 1"/>
    <property type="match status" value="1"/>
</dbReference>
<evidence type="ECO:0000313" key="8">
    <source>
        <dbReference type="EMBL" id="KAJ1524255.1"/>
    </source>
</evidence>
<dbReference type="EMBL" id="JAPTSV010000009">
    <property type="protein sequence ID" value="KAJ1524255.1"/>
    <property type="molecule type" value="Genomic_DNA"/>
</dbReference>
<dbReference type="Pfam" id="PF00078">
    <property type="entry name" value="RVT_1"/>
    <property type="match status" value="1"/>
</dbReference>
<dbReference type="SUPFAM" id="SSF56672">
    <property type="entry name" value="DNA/RNA polymerases"/>
    <property type="match status" value="1"/>
</dbReference>
<dbReference type="PROSITE" id="PS50878">
    <property type="entry name" value="RT_POL"/>
    <property type="match status" value="1"/>
</dbReference>
<dbReference type="CDD" id="cd09274">
    <property type="entry name" value="RNase_HI_RT_Ty3"/>
    <property type="match status" value="1"/>
</dbReference>
<dbReference type="AlphaFoldDB" id="A0AAV7XHM4"/>
<evidence type="ECO:0000256" key="2">
    <source>
        <dbReference type="ARBA" id="ARBA00022695"/>
    </source>
</evidence>
<dbReference type="Gene3D" id="3.10.20.370">
    <property type="match status" value="1"/>
</dbReference>
<dbReference type="GO" id="GO:0003964">
    <property type="term" value="F:RNA-directed DNA polymerase activity"/>
    <property type="evidence" value="ECO:0007669"/>
    <property type="project" value="UniProtKB-KW"/>
</dbReference>
<keyword evidence="4" id="KW-0255">Endonuclease</keyword>
<evidence type="ECO:0000256" key="5">
    <source>
        <dbReference type="ARBA" id="ARBA00022918"/>
    </source>
</evidence>
<dbReference type="FunFam" id="3.30.70.270:FF:000020">
    <property type="entry name" value="Transposon Tf2-6 polyprotein-like Protein"/>
    <property type="match status" value="1"/>
</dbReference>
<dbReference type="InterPro" id="IPR041577">
    <property type="entry name" value="RT_RNaseH_2"/>
</dbReference>
<dbReference type="CDD" id="cd01647">
    <property type="entry name" value="RT_LTR"/>
    <property type="match status" value="1"/>
</dbReference>
<proteinExistence type="predicted"/>
<dbReference type="PANTHER" id="PTHR37984:SF5">
    <property type="entry name" value="PROTEIN NYNRIN-LIKE"/>
    <property type="match status" value="1"/>
</dbReference>
<dbReference type="Pfam" id="PF17919">
    <property type="entry name" value="RT_RNaseH_2"/>
    <property type="match status" value="1"/>
</dbReference>
<dbReference type="FunFam" id="3.10.20.370:FF:000001">
    <property type="entry name" value="Retrovirus-related Pol polyprotein from transposon 17.6-like protein"/>
    <property type="match status" value="1"/>
</dbReference>
<dbReference type="InterPro" id="IPR000477">
    <property type="entry name" value="RT_dom"/>
</dbReference>
<evidence type="ECO:0000256" key="3">
    <source>
        <dbReference type="ARBA" id="ARBA00022722"/>
    </source>
</evidence>
<evidence type="ECO:0000259" key="7">
    <source>
        <dbReference type="PROSITE" id="PS50878"/>
    </source>
</evidence>
<organism evidence="8 9">
    <name type="scientific">Megalurothrips usitatus</name>
    <name type="common">bean blossom thrips</name>
    <dbReference type="NCBI Taxonomy" id="439358"/>
    <lineage>
        <taxon>Eukaryota</taxon>
        <taxon>Metazoa</taxon>
        <taxon>Ecdysozoa</taxon>
        <taxon>Arthropoda</taxon>
        <taxon>Hexapoda</taxon>
        <taxon>Insecta</taxon>
        <taxon>Pterygota</taxon>
        <taxon>Neoptera</taxon>
        <taxon>Paraneoptera</taxon>
        <taxon>Thysanoptera</taxon>
        <taxon>Terebrantia</taxon>
        <taxon>Thripoidea</taxon>
        <taxon>Thripidae</taxon>
        <taxon>Megalurothrips</taxon>
    </lineage>
</organism>
<dbReference type="InterPro" id="IPR043502">
    <property type="entry name" value="DNA/RNA_pol_sf"/>
</dbReference>
<dbReference type="InterPro" id="IPR043128">
    <property type="entry name" value="Rev_trsase/Diguanyl_cyclase"/>
</dbReference>
<evidence type="ECO:0000256" key="1">
    <source>
        <dbReference type="ARBA" id="ARBA00012493"/>
    </source>
</evidence>
<keyword evidence="5" id="KW-0695">RNA-directed DNA polymerase</keyword>
<sequence length="551" mass="62853">MDLSHLNETTKCKILDLLVEYSSVFVHTDERVGLFKGVKFPIPTQPGKVVCRYGYKVPYALREPYEKELQRLLKLGLIVRSNSSWCNPSIFLHKVLPCGRIKAKIAIDARWLNNITEHTVSYQTKRINESIDFLAGKSFLSKFDVASAYNNIEVEPADRHKLAFEGGIHGERYEYTRMPYGVKYAPFFYQMATDACLAGISNCLSYFDDLAIATTTEDDHIETLKSVFQRIKGSGLRLRLDKSSIMPRKLEFLGFEIFEGKIKVSEAKLEAVKNFKPPTNRKHLQSFLGLASWMRAHVKGFSDKARPLHKLTRKGTKWEWTEVEEKAFQELKAALTSPPVILHLPDLSKPMFVTTDSSLYSAGCILSQFDGKIERIIAYASRQLTRSEAKRSTFQRELGAVVWALEHFRMYLLATNTTVRTDHRALLNLKDTGQYCPLVTRMIAKLQQYDVTWQYWPGKTIPSDVISRSHDEPCEDDSPDLKTTVPHSSRVVLPVEGTPPAPHLIKQISAMDNWIGRPETIQAQTADRYQRALFKCIKVSVPFIFFSISLV</sequence>
<keyword evidence="4" id="KW-0378">Hydrolase</keyword>
<evidence type="ECO:0000256" key="4">
    <source>
        <dbReference type="ARBA" id="ARBA00022759"/>
    </source>
</evidence>
<evidence type="ECO:0000313" key="9">
    <source>
        <dbReference type="Proteomes" id="UP001075354"/>
    </source>
</evidence>